<evidence type="ECO:0000256" key="3">
    <source>
        <dbReference type="ARBA" id="ARBA00010617"/>
    </source>
</evidence>
<evidence type="ECO:0000256" key="1">
    <source>
        <dbReference type="ARBA" id="ARBA00001971"/>
    </source>
</evidence>
<evidence type="ECO:0000256" key="6">
    <source>
        <dbReference type="ARBA" id="ARBA00022723"/>
    </source>
</evidence>
<dbReference type="EC" id="1.14.15.4" evidence="4"/>
<dbReference type="InterPro" id="IPR036396">
    <property type="entry name" value="Cyt_P450_sf"/>
</dbReference>
<evidence type="ECO:0000256" key="2">
    <source>
        <dbReference type="ARBA" id="ARBA00004325"/>
    </source>
</evidence>
<dbReference type="Proteomes" id="UP000234681">
    <property type="component" value="Chromosome 7"/>
</dbReference>
<evidence type="ECO:0000256" key="10">
    <source>
        <dbReference type="ARBA" id="ARBA00023033"/>
    </source>
</evidence>
<dbReference type="GO" id="GO:0006694">
    <property type="term" value="P:steroid biosynthetic process"/>
    <property type="evidence" value="ECO:0007669"/>
    <property type="project" value="UniProtKB-KW"/>
</dbReference>
<evidence type="ECO:0000256" key="11">
    <source>
        <dbReference type="ARBA" id="ARBA00023128"/>
    </source>
</evidence>
<dbReference type="GO" id="GO:0005506">
    <property type="term" value="F:iron ion binding"/>
    <property type="evidence" value="ECO:0007669"/>
    <property type="project" value="InterPro"/>
</dbReference>
<comment type="similarity">
    <text evidence="3">Belongs to the cytochrome P450 family.</text>
</comment>
<dbReference type="InterPro" id="IPR050479">
    <property type="entry name" value="CYP11_CYP27_families"/>
</dbReference>
<name>A6HRZ0_RAT</name>
<evidence type="ECO:0000313" key="16">
    <source>
        <dbReference type="Proteomes" id="UP000234681"/>
    </source>
</evidence>
<accession>A6HRZ0</accession>
<dbReference type="GO" id="GO:0031966">
    <property type="term" value="C:mitochondrial membrane"/>
    <property type="evidence" value="ECO:0007669"/>
    <property type="project" value="UniProtKB-SubCell"/>
</dbReference>
<keyword evidence="7" id="KW-0809">Transit peptide</keyword>
<keyword evidence="10" id="KW-0503">Monooxygenase</keyword>
<dbReference type="GO" id="GO:0020037">
    <property type="term" value="F:heme binding"/>
    <property type="evidence" value="ECO:0007669"/>
    <property type="project" value="InterPro"/>
</dbReference>
<evidence type="ECO:0000256" key="13">
    <source>
        <dbReference type="ARBA" id="ARBA00023250"/>
    </source>
</evidence>
<keyword evidence="13" id="KW-0755">Steroidogenesis</keyword>
<dbReference type="EMBL" id="CH473950">
    <property type="protein sequence ID" value="EDM16082.1"/>
    <property type="molecule type" value="Genomic_DNA"/>
</dbReference>
<reference evidence="15 16" key="1">
    <citation type="submission" date="2005-09" db="EMBL/GenBank/DDBJ databases">
        <authorList>
            <person name="Mural R.J."/>
            <person name="Li P.W."/>
            <person name="Adams M.D."/>
            <person name="Amanatides P.G."/>
            <person name="Baden-Tillson H."/>
            <person name="Barnstead M."/>
            <person name="Chin S.H."/>
            <person name="Dew I."/>
            <person name="Evans C.A."/>
            <person name="Ferriera S."/>
            <person name="Flanigan M."/>
            <person name="Fosler C."/>
            <person name="Glodek A."/>
            <person name="Gu Z."/>
            <person name="Holt R.A."/>
            <person name="Jennings D."/>
            <person name="Kraft C.L."/>
            <person name="Lu F."/>
            <person name="Nguyen T."/>
            <person name="Nusskern D.R."/>
            <person name="Pfannkoch C.M."/>
            <person name="Sitter C."/>
            <person name="Sutton G.G."/>
            <person name="Venter J.C."/>
            <person name="Wang Z."/>
            <person name="Woodage T."/>
            <person name="Zheng X.H."/>
            <person name="Zhong F."/>
        </authorList>
    </citation>
    <scope>NUCLEOTIDE SEQUENCE [LARGE SCALE GENOMIC DNA]</scope>
    <source>
        <strain>BN</strain>
        <strain evidence="16">Sprague-Dawley</strain>
    </source>
</reference>
<dbReference type="SUPFAM" id="SSF48264">
    <property type="entry name" value="Cytochrome P450"/>
    <property type="match status" value="1"/>
</dbReference>
<evidence type="ECO:0000313" key="15">
    <source>
        <dbReference type="EMBL" id="EDM16082.1"/>
    </source>
</evidence>
<dbReference type="PANTHER" id="PTHR24279:SF116">
    <property type="entry name" value="STEROID 11BETA-MONOOXYGENASE"/>
    <property type="match status" value="1"/>
</dbReference>
<protein>
    <recommendedName>
        <fullName evidence="4">steroid 11beta-monooxygenase</fullName>
        <ecNumber evidence="4">1.14.15.4</ecNumber>
    </recommendedName>
</protein>
<keyword evidence="9" id="KW-0408">Iron</keyword>
<dbReference type="Pfam" id="PF00067">
    <property type="entry name" value="p450"/>
    <property type="match status" value="1"/>
</dbReference>
<dbReference type="InterPro" id="IPR001128">
    <property type="entry name" value="Cyt_P450"/>
</dbReference>
<evidence type="ECO:0000256" key="12">
    <source>
        <dbReference type="ARBA" id="ARBA00023136"/>
    </source>
</evidence>
<dbReference type="GO" id="GO:0004507">
    <property type="term" value="F:steroid 11-beta-monooxygenase activity"/>
    <property type="evidence" value="ECO:0007669"/>
    <property type="project" value="UniProtKB-EC"/>
</dbReference>
<evidence type="ECO:0000256" key="4">
    <source>
        <dbReference type="ARBA" id="ARBA00012767"/>
    </source>
</evidence>
<keyword evidence="5" id="KW-0349">Heme</keyword>
<dbReference type="InterPro" id="IPR002399">
    <property type="entry name" value="Cyt_P450_mitochondrial"/>
</dbReference>
<evidence type="ECO:0000256" key="14">
    <source>
        <dbReference type="ARBA" id="ARBA00047585"/>
    </source>
</evidence>
<proteinExistence type="inferred from homology"/>
<dbReference type="PANTHER" id="PTHR24279">
    <property type="entry name" value="CYTOCHROME P450"/>
    <property type="match status" value="1"/>
</dbReference>
<keyword evidence="12" id="KW-0472">Membrane</keyword>
<dbReference type="PRINTS" id="PR00408">
    <property type="entry name" value="MITP450"/>
</dbReference>
<evidence type="ECO:0000256" key="9">
    <source>
        <dbReference type="ARBA" id="ARBA00023004"/>
    </source>
</evidence>
<evidence type="ECO:0000256" key="8">
    <source>
        <dbReference type="ARBA" id="ARBA00023002"/>
    </source>
</evidence>
<evidence type="ECO:0000256" key="5">
    <source>
        <dbReference type="ARBA" id="ARBA00022617"/>
    </source>
</evidence>
<comment type="cofactor">
    <cofactor evidence="1">
        <name>heme</name>
        <dbReference type="ChEBI" id="CHEBI:30413"/>
    </cofactor>
</comment>
<evidence type="ECO:0000256" key="7">
    <source>
        <dbReference type="ARBA" id="ARBA00022946"/>
    </source>
</evidence>
<organism evidence="15 16">
    <name type="scientific">Rattus norvegicus</name>
    <name type="common">Rat</name>
    <dbReference type="NCBI Taxonomy" id="10116"/>
    <lineage>
        <taxon>Eukaryota</taxon>
        <taxon>Metazoa</taxon>
        <taxon>Chordata</taxon>
        <taxon>Craniata</taxon>
        <taxon>Vertebrata</taxon>
        <taxon>Euteleostomi</taxon>
        <taxon>Mammalia</taxon>
        <taxon>Eutheria</taxon>
        <taxon>Euarchontoglires</taxon>
        <taxon>Glires</taxon>
        <taxon>Rodentia</taxon>
        <taxon>Myomorpha</taxon>
        <taxon>Muroidea</taxon>
        <taxon>Muridae</taxon>
        <taxon>Murinae</taxon>
        <taxon>Rattus</taxon>
    </lineage>
</organism>
<keyword evidence="6" id="KW-0479">Metal-binding</keyword>
<dbReference type="Gene3D" id="1.10.630.10">
    <property type="entry name" value="Cytochrome P450"/>
    <property type="match status" value="1"/>
</dbReference>
<dbReference type="AlphaFoldDB" id="A6HRZ0"/>
<sequence>MALRVTADVWLARPWQCLHRTRALGTTAKVAPKTLKPFEAIPQYSRNKWLKMIQILREQGQENLHLEMHQAFQELGPIFRHSAGGAQIVSVMLPEDAEKLHQVESILPHRMPLEPWVAHRELRGLRRGVFLLHKCIKNVYRELAEGRQKSWSVISEMVAQSTLSMDAIHANSMEIIAEVLTRQQSPW</sequence>
<comment type="subcellular location">
    <subcellularLocation>
        <location evidence="2">Mitochondrion membrane</location>
    </subcellularLocation>
</comment>
<gene>
    <name evidence="15" type="ORF">rCG_60300</name>
</gene>
<keyword evidence="8" id="KW-0560">Oxidoreductase</keyword>
<comment type="catalytic activity">
    <reaction evidence="14">
        <text>21-hydroxyprogesterone + 2 reduced [adrenodoxin] + O2 + 2 H(+) = 18-hydroxy-11-deoxycorticosterone + 2 oxidized [adrenodoxin] + H2O</text>
        <dbReference type="Rhea" id="RHEA:76151"/>
        <dbReference type="Rhea" id="RHEA-COMP:9998"/>
        <dbReference type="Rhea" id="RHEA-COMP:9999"/>
        <dbReference type="ChEBI" id="CHEBI:15377"/>
        <dbReference type="ChEBI" id="CHEBI:15378"/>
        <dbReference type="ChEBI" id="CHEBI:15379"/>
        <dbReference type="ChEBI" id="CHEBI:16973"/>
        <dbReference type="ChEBI" id="CHEBI:33737"/>
        <dbReference type="ChEBI" id="CHEBI:33738"/>
        <dbReference type="ChEBI" id="CHEBI:195166"/>
    </reaction>
    <physiologicalReaction direction="left-to-right" evidence="14">
        <dbReference type="Rhea" id="RHEA:76152"/>
    </physiologicalReaction>
</comment>
<keyword evidence="11" id="KW-0496">Mitochondrion</keyword>